<evidence type="ECO:0000259" key="10">
    <source>
        <dbReference type="Pfam" id="PF02870"/>
    </source>
</evidence>
<evidence type="ECO:0000256" key="5">
    <source>
        <dbReference type="ARBA" id="ARBA00022679"/>
    </source>
</evidence>
<keyword evidence="7" id="KW-0234">DNA repair</keyword>
<dbReference type="InterPro" id="IPR036217">
    <property type="entry name" value="MethylDNA_cys_MeTrfase_DNAb"/>
</dbReference>
<comment type="caution">
    <text evidence="11">The sequence shown here is derived from an EMBL/GenBank/DDBJ whole genome shotgun (WGS) entry which is preliminary data.</text>
</comment>
<dbReference type="eggNOG" id="COG0350">
    <property type="taxonomic scope" value="Bacteria"/>
</dbReference>
<sequence length="190" mass="21789">MLKETHQIYLAAINKKSYKTVFYAQEIQTPIGNLIAVADDDYLYACFFISDSNIYSIEKLLKIYNAKISFNADNITNQTKDQLNKYFKRELKSFSVPLRLTGTDFQKQVWRELIKIPYGETISYRKEATNIGKPTAFRAVANANGKNLLPIIIPCHRVINTNGKLGGYTSGLYKKEFLLNLEHSILIHKN</sequence>
<evidence type="ECO:0000256" key="8">
    <source>
        <dbReference type="ARBA" id="ARBA00049348"/>
    </source>
</evidence>
<evidence type="ECO:0000256" key="1">
    <source>
        <dbReference type="ARBA" id="ARBA00001286"/>
    </source>
</evidence>
<feature type="domain" description="Methylated-DNA-[protein]-cysteine S-methyltransferase DNA binding" evidence="9">
    <location>
        <begin position="104"/>
        <end position="183"/>
    </location>
</feature>
<evidence type="ECO:0000313" key="12">
    <source>
        <dbReference type="EMBL" id="NDS68213.1"/>
    </source>
</evidence>
<dbReference type="InterPro" id="IPR008332">
    <property type="entry name" value="MethylG_MeTrfase_N"/>
</dbReference>
<dbReference type="Pfam" id="PF01035">
    <property type="entry name" value="DNA_binding_1"/>
    <property type="match status" value="1"/>
</dbReference>
<dbReference type="Pfam" id="PF02870">
    <property type="entry name" value="Methyltransf_1N"/>
    <property type="match status" value="1"/>
</dbReference>
<dbReference type="OMA" id="RCGNEKA"/>
<dbReference type="InterPro" id="IPR036388">
    <property type="entry name" value="WH-like_DNA-bd_sf"/>
</dbReference>
<name>A0A0B3VQA3_FRATU</name>
<dbReference type="Gene3D" id="1.10.10.10">
    <property type="entry name" value="Winged helix-like DNA-binding domain superfamily/Winged helix DNA-binding domain"/>
    <property type="match status" value="1"/>
</dbReference>
<reference evidence="11" key="1">
    <citation type="submission" date="2019-08" db="EMBL/GenBank/DDBJ databases">
        <authorList>
            <person name="Busch A."/>
        </authorList>
    </citation>
    <scope>NUCLEOTIDE SEQUENCE</scope>
    <source>
        <strain evidence="12">15T0085</strain>
        <strain evidence="11">17T1429</strain>
    </source>
</reference>
<dbReference type="InterPro" id="IPR001497">
    <property type="entry name" value="MethylDNA_cys_MeTrfase_AS"/>
</dbReference>
<dbReference type="EMBL" id="JAAGKH010000013">
    <property type="protein sequence ID" value="NDR88615.1"/>
    <property type="molecule type" value="Genomic_DNA"/>
</dbReference>
<dbReference type="PANTHER" id="PTHR10815:SF5">
    <property type="entry name" value="METHYLATED-DNA--PROTEIN-CYSTEINE METHYLTRANSFERASE"/>
    <property type="match status" value="1"/>
</dbReference>
<dbReference type="KEGG" id="ftc:DA46_436"/>
<dbReference type="KEGG" id="ftz:CH68_291"/>
<keyword evidence="6" id="KW-0227">DNA damage</keyword>
<evidence type="ECO:0000256" key="4">
    <source>
        <dbReference type="ARBA" id="ARBA00022603"/>
    </source>
</evidence>
<dbReference type="KEGG" id="ftv:CH67_557"/>
<reference evidence="11" key="2">
    <citation type="submission" date="2020-02" db="EMBL/GenBank/DDBJ databases">
        <title>Using affinity propagation clustering for identifying bacterial clades and subclades with whole-genome sequences of Francisella tularensis.</title>
        <authorList>
            <person name="Homeier-Bachmann T."/>
            <person name="Abdel-Glil M.Y."/>
            <person name="Hackbart A."/>
            <person name="Hotzel H."/>
            <person name="Tomaso H."/>
        </authorList>
    </citation>
    <scope>NUCLEOTIDE SEQUENCE</scope>
    <source>
        <strain evidence="12">15T0085</strain>
        <strain evidence="11">17T1429</strain>
    </source>
</reference>
<evidence type="ECO:0000256" key="6">
    <source>
        <dbReference type="ARBA" id="ARBA00022763"/>
    </source>
</evidence>
<protein>
    <recommendedName>
        <fullName evidence="3">methylated-DNA--[protein]-cysteine S-methyltransferase</fullName>
        <ecNumber evidence="3">2.1.1.63</ecNumber>
    </recommendedName>
</protein>
<comment type="similarity">
    <text evidence="2">Belongs to the MGMT family.</text>
</comment>
<dbReference type="AlphaFoldDB" id="A0A0B3VQA3"/>
<dbReference type="FunFam" id="1.10.10.10:FF:000214">
    <property type="entry name" value="Methylated-DNA--protein-cysteine methyltransferase"/>
    <property type="match status" value="1"/>
</dbReference>
<comment type="catalytic activity">
    <reaction evidence="8">
        <text>a 6-O-methyl-2'-deoxyguanosine in DNA + L-cysteinyl-[protein] = S-methyl-L-cysteinyl-[protein] + a 2'-deoxyguanosine in DNA</text>
        <dbReference type="Rhea" id="RHEA:24000"/>
        <dbReference type="Rhea" id="RHEA-COMP:10131"/>
        <dbReference type="Rhea" id="RHEA-COMP:10132"/>
        <dbReference type="Rhea" id="RHEA-COMP:11367"/>
        <dbReference type="Rhea" id="RHEA-COMP:11368"/>
        <dbReference type="ChEBI" id="CHEBI:29950"/>
        <dbReference type="ChEBI" id="CHEBI:82612"/>
        <dbReference type="ChEBI" id="CHEBI:85445"/>
        <dbReference type="ChEBI" id="CHEBI:85448"/>
        <dbReference type="EC" id="2.1.1.63"/>
    </reaction>
</comment>
<accession>A0A0B3VQA3</accession>
<dbReference type="Gene3D" id="3.30.160.70">
    <property type="entry name" value="Methylated DNA-protein cysteine methyltransferase domain"/>
    <property type="match status" value="1"/>
</dbReference>
<gene>
    <name evidence="12" type="ORF">FWI86_03820</name>
    <name evidence="11" type="ORF">FWJ04_02690</name>
</gene>
<dbReference type="InterPro" id="IPR014048">
    <property type="entry name" value="MethylDNA_cys_MeTrfase_DNA-bd"/>
</dbReference>
<dbReference type="SUPFAM" id="SSF53155">
    <property type="entry name" value="Methylated DNA-protein cysteine methyltransferase domain"/>
    <property type="match status" value="1"/>
</dbReference>
<evidence type="ECO:0000256" key="3">
    <source>
        <dbReference type="ARBA" id="ARBA00011918"/>
    </source>
</evidence>
<keyword evidence="5 11" id="KW-0808">Transferase</keyword>
<dbReference type="PANTHER" id="PTHR10815">
    <property type="entry name" value="METHYLATED-DNA--PROTEIN-CYSTEINE METHYLTRANSFERASE"/>
    <property type="match status" value="1"/>
</dbReference>
<dbReference type="CDD" id="cd06445">
    <property type="entry name" value="ATase"/>
    <property type="match status" value="1"/>
</dbReference>
<evidence type="ECO:0000256" key="7">
    <source>
        <dbReference type="ARBA" id="ARBA00023204"/>
    </source>
</evidence>
<dbReference type="EMBL" id="JAAGJP010000019">
    <property type="protein sequence ID" value="NDS68213.1"/>
    <property type="molecule type" value="Genomic_DNA"/>
</dbReference>
<dbReference type="PROSITE" id="PS00374">
    <property type="entry name" value="MGMT"/>
    <property type="match status" value="1"/>
</dbReference>
<dbReference type="HOGENOM" id="CLU_000445_52_2_6"/>
<comment type="catalytic activity">
    <reaction evidence="1">
        <text>a 4-O-methyl-thymidine in DNA + L-cysteinyl-[protein] = a thymidine in DNA + S-methyl-L-cysteinyl-[protein]</text>
        <dbReference type="Rhea" id="RHEA:53428"/>
        <dbReference type="Rhea" id="RHEA-COMP:10131"/>
        <dbReference type="Rhea" id="RHEA-COMP:10132"/>
        <dbReference type="Rhea" id="RHEA-COMP:13555"/>
        <dbReference type="Rhea" id="RHEA-COMP:13556"/>
        <dbReference type="ChEBI" id="CHEBI:29950"/>
        <dbReference type="ChEBI" id="CHEBI:82612"/>
        <dbReference type="ChEBI" id="CHEBI:137386"/>
        <dbReference type="ChEBI" id="CHEBI:137387"/>
        <dbReference type="EC" id="2.1.1.63"/>
    </reaction>
</comment>
<dbReference type="EC" id="2.1.1.63" evidence="3"/>
<evidence type="ECO:0000256" key="2">
    <source>
        <dbReference type="ARBA" id="ARBA00008711"/>
    </source>
</evidence>
<dbReference type="NCBIfam" id="TIGR00589">
    <property type="entry name" value="ogt"/>
    <property type="match status" value="1"/>
</dbReference>
<feature type="domain" description="Methylguanine DNA methyltransferase ribonuclease-like" evidence="10">
    <location>
        <begin position="27"/>
        <end position="100"/>
    </location>
</feature>
<dbReference type="GO" id="GO:0003908">
    <property type="term" value="F:methylated-DNA-[protein]-cysteine S-methyltransferase activity"/>
    <property type="evidence" value="ECO:0007669"/>
    <property type="project" value="UniProtKB-EC"/>
</dbReference>
<evidence type="ECO:0000313" key="11">
    <source>
        <dbReference type="EMBL" id="NDR88615.1"/>
    </source>
</evidence>
<dbReference type="GO" id="GO:0006281">
    <property type="term" value="P:DNA repair"/>
    <property type="evidence" value="ECO:0007669"/>
    <property type="project" value="UniProtKB-KW"/>
</dbReference>
<proteinExistence type="inferred from homology"/>
<organism evidence="11">
    <name type="scientific">Francisella tularensis subsp. holarctica</name>
    <dbReference type="NCBI Taxonomy" id="119857"/>
    <lineage>
        <taxon>Bacteria</taxon>
        <taxon>Pseudomonadati</taxon>
        <taxon>Pseudomonadota</taxon>
        <taxon>Gammaproteobacteria</taxon>
        <taxon>Thiotrichales</taxon>
        <taxon>Francisellaceae</taxon>
        <taxon>Francisella</taxon>
    </lineage>
</organism>
<dbReference type="InterPro" id="IPR036631">
    <property type="entry name" value="MGMT_N_sf"/>
</dbReference>
<evidence type="ECO:0000259" key="9">
    <source>
        <dbReference type="Pfam" id="PF01035"/>
    </source>
</evidence>
<dbReference type="SUPFAM" id="SSF46767">
    <property type="entry name" value="Methylated DNA-protein cysteine methyltransferase, C-terminal domain"/>
    <property type="match status" value="1"/>
</dbReference>
<keyword evidence="4 11" id="KW-0489">Methyltransferase</keyword>
<dbReference type="RefSeq" id="WP_003014400.1">
    <property type="nucleotide sequence ID" value="NZ_AP023459.1"/>
</dbReference>
<dbReference type="GO" id="GO:0032259">
    <property type="term" value="P:methylation"/>
    <property type="evidence" value="ECO:0007669"/>
    <property type="project" value="UniProtKB-KW"/>
</dbReference>